<keyword evidence="3" id="KW-0720">Serine protease</keyword>
<evidence type="ECO:0000313" key="7">
    <source>
        <dbReference type="EMBL" id="GFS03261.1"/>
    </source>
</evidence>
<evidence type="ECO:0000256" key="4">
    <source>
        <dbReference type="SAM" id="MobiDB-lite"/>
    </source>
</evidence>
<evidence type="ECO:0000256" key="1">
    <source>
        <dbReference type="ARBA" id="ARBA00022670"/>
    </source>
</evidence>
<keyword evidence="1 7" id="KW-0645">Protease</keyword>
<gene>
    <name evidence="7" type="ORF">ElyMa_006465700</name>
</gene>
<organism evidence="7 8">
    <name type="scientific">Elysia marginata</name>
    <dbReference type="NCBI Taxonomy" id="1093978"/>
    <lineage>
        <taxon>Eukaryota</taxon>
        <taxon>Metazoa</taxon>
        <taxon>Spiralia</taxon>
        <taxon>Lophotrochozoa</taxon>
        <taxon>Mollusca</taxon>
        <taxon>Gastropoda</taxon>
        <taxon>Heterobranchia</taxon>
        <taxon>Euthyneura</taxon>
        <taxon>Panpulmonata</taxon>
        <taxon>Sacoglossa</taxon>
        <taxon>Placobranchoidea</taxon>
        <taxon>Plakobranchidae</taxon>
        <taxon>Elysia</taxon>
    </lineage>
</organism>
<accession>A0AAV4I3K3</accession>
<dbReference type="Gene3D" id="3.30.70.850">
    <property type="entry name" value="Peptidase S8, pro-domain"/>
    <property type="match status" value="1"/>
</dbReference>
<feature type="non-terminal residue" evidence="7">
    <location>
        <position position="88"/>
    </location>
</feature>
<protein>
    <submittedName>
        <fullName evidence="7">Furin-like protease 2</fullName>
    </submittedName>
</protein>
<feature type="domain" description="Peptidase S8 pro-domain" evidence="6">
    <location>
        <begin position="27"/>
        <end position="87"/>
    </location>
</feature>
<keyword evidence="2" id="KW-0378">Hydrolase</keyword>
<dbReference type="PANTHER" id="PTHR42884">
    <property type="entry name" value="PROPROTEIN CONVERTASE SUBTILISIN/KEXIN-RELATED"/>
    <property type="match status" value="1"/>
</dbReference>
<keyword evidence="5" id="KW-0732">Signal</keyword>
<dbReference type="EMBL" id="BMAT01012988">
    <property type="protein sequence ID" value="GFS03261.1"/>
    <property type="molecule type" value="Genomic_DNA"/>
</dbReference>
<comment type="caution">
    <text evidence="7">The sequence shown here is derived from an EMBL/GenBank/DDBJ whole genome shotgun (WGS) entry which is preliminary data.</text>
</comment>
<dbReference type="GO" id="GO:0004252">
    <property type="term" value="F:serine-type endopeptidase activity"/>
    <property type="evidence" value="ECO:0007669"/>
    <property type="project" value="TreeGrafter"/>
</dbReference>
<feature type="signal peptide" evidence="5">
    <location>
        <begin position="1"/>
        <end position="20"/>
    </location>
</feature>
<evidence type="ECO:0000313" key="8">
    <source>
        <dbReference type="Proteomes" id="UP000762676"/>
    </source>
</evidence>
<dbReference type="AlphaFoldDB" id="A0AAV4I3K3"/>
<sequence length="88" mass="10054">MDFSFIIFLLISLCFQFCLSKHTFINEFAVHIRGGHHIASRIAREAGLVNLGQIGQLSDHYLFHAPARERRSASPSHSHLQFLDDHPE</sequence>
<evidence type="ECO:0000256" key="5">
    <source>
        <dbReference type="SAM" id="SignalP"/>
    </source>
</evidence>
<dbReference type="PANTHER" id="PTHR42884:SF28">
    <property type="entry name" value="PROPROTEIN CONVERTASE SUBTILISIN_KEXIN TYPE 7"/>
    <property type="match status" value="1"/>
</dbReference>
<dbReference type="GO" id="GO:0016485">
    <property type="term" value="P:protein processing"/>
    <property type="evidence" value="ECO:0007669"/>
    <property type="project" value="TreeGrafter"/>
</dbReference>
<feature type="region of interest" description="Disordered" evidence="4">
    <location>
        <begin position="69"/>
        <end position="88"/>
    </location>
</feature>
<evidence type="ECO:0000256" key="2">
    <source>
        <dbReference type="ARBA" id="ARBA00022801"/>
    </source>
</evidence>
<keyword evidence="8" id="KW-1185">Reference proteome</keyword>
<dbReference type="SUPFAM" id="SSF54897">
    <property type="entry name" value="Protease propeptides/inhibitors"/>
    <property type="match status" value="1"/>
</dbReference>
<dbReference type="GO" id="GO:0005802">
    <property type="term" value="C:trans-Golgi network"/>
    <property type="evidence" value="ECO:0007669"/>
    <property type="project" value="TreeGrafter"/>
</dbReference>
<reference evidence="7 8" key="1">
    <citation type="journal article" date="2021" name="Elife">
        <title>Chloroplast acquisition without the gene transfer in kleptoplastic sea slugs, Plakobranchus ocellatus.</title>
        <authorList>
            <person name="Maeda T."/>
            <person name="Takahashi S."/>
            <person name="Yoshida T."/>
            <person name="Shimamura S."/>
            <person name="Takaki Y."/>
            <person name="Nagai Y."/>
            <person name="Toyoda A."/>
            <person name="Suzuki Y."/>
            <person name="Arimoto A."/>
            <person name="Ishii H."/>
            <person name="Satoh N."/>
            <person name="Nishiyama T."/>
            <person name="Hasebe M."/>
            <person name="Maruyama T."/>
            <person name="Minagawa J."/>
            <person name="Obokata J."/>
            <person name="Shigenobu S."/>
        </authorList>
    </citation>
    <scope>NUCLEOTIDE SEQUENCE [LARGE SCALE GENOMIC DNA]</scope>
</reference>
<name>A0AAV4I3K3_9GAST</name>
<dbReference type="Proteomes" id="UP000762676">
    <property type="component" value="Unassembled WGS sequence"/>
</dbReference>
<dbReference type="InterPro" id="IPR032815">
    <property type="entry name" value="S8_pro-domain"/>
</dbReference>
<evidence type="ECO:0000259" key="6">
    <source>
        <dbReference type="Pfam" id="PF16470"/>
    </source>
</evidence>
<dbReference type="Pfam" id="PF16470">
    <property type="entry name" value="S8_pro-domain"/>
    <property type="match status" value="1"/>
</dbReference>
<feature type="chain" id="PRO_5043405471" evidence="5">
    <location>
        <begin position="21"/>
        <end position="88"/>
    </location>
</feature>
<proteinExistence type="predicted"/>
<evidence type="ECO:0000256" key="3">
    <source>
        <dbReference type="ARBA" id="ARBA00022825"/>
    </source>
</evidence>
<dbReference type="GO" id="GO:0000139">
    <property type="term" value="C:Golgi membrane"/>
    <property type="evidence" value="ECO:0007669"/>
    <property type="project" value="TreeGrafter"/>
</dbReference>
<dbReference type="InterPro" id="IPR038466">
    <property type="entry name" value="S8_pro-domain_sf"/>
</dbReference>